<sequence>MDSKERVDGATCARTPISLADLPNDVLRQIVALILKKDLNVLNSAKCLPINAVSTPVFFALRRTCRSLLHIVDEVLNLHLEFGLSVAQVDGGGARDLSVQLIPGGDVHMVPELIVASKDSAVSRQLSNHDATTLVRFPYVIGDNKLTAALPVDRIRSVNVHFATSASRRLVHRLGAEQHHMLSTALADLAIQLPHLSLLSVAFPLSAAALVEAITVSSSTLTTLWATVSEGWDLAAPSIHLPNLRELDLKVMGLSNDECVRTLVTAPKLESLRFSAQSIHPDFVVDHIRRLAGSLRKLTLAGQIAVGDSSHASSAPLAPVLWLMLQDIKAPAAIVPLLTTGARLDACDAVFPALRSLEVTGSAMTMPTLPGHLPQLVYAEFVDQALSNSFLAQLASQAPRLADLRLVHCKRDLGEAISASMTFPALTQLTTSRSFGAHLATTADMPVLGKLMIHVDDHPLAVDVIPWTSVMDLTISPASFTTEWTQAHGAALDALPRLTKLNLSHPVRWSDRHVPTLAAVTHFHGAPDTLATIRGGALPQLTHLVLGPAMTTIPLRTVPTAVHLEHVIASSLHPRFIEQLARAPRLRFLHAQRTDLGGDDSLPVMALEYRHGNPVWGILPKLRFVRRPADALSVRIVDVTDANAAVKDLDAAVRWMAEIKAGASEGECERAVAAEDEAQDDEDVDGRVPFPVEVHVGADVKVDIKDRIEAMLAALGSRRVAGRVMP</sequence>
<dbReference type="InterPro" id="IPR032675">
    <property type="entry name" value="LRR_dom_sf"/>
</dbReference>
<reference evidence="2" key="2">
    <citation type="submission" date="2009-11" db="EMBL/GenBank/DDBJ databases">
        <title>The Genome Sequence of Allomyces macrogynus strain ATCC 38327.</title>
        <authorList>
            <consortium name="The Broad Institute Genome Sequencing Platform"/>
            <person name="Russ C."/>
            <person name="Cuomo C."/>
            <person name="Shea T."/>
            <person name="Young S.K."/>
            <person name="Zeng Q."/>
            <person name="Koehrsen M."/>
            <person name="Haas B."/>
            <person name="Borodovsky M."/>
            <person name="Guigo R."/>
            <person name="Alvarado L."/>
            <person name="Berlin A."/>
            <person name="Borenstein D."/>
            <person name="Chen Z."/>
            <person name="Engels R."/>
            <person name="Freedman E."/>
            <person name="Gellesch M."/>
            <person name="Goldberg J."/>
            <person name="Griggs A."/>
            <person name="Gujja S."/>
            <person name="Heiman D."/>
            <person name="Hepburn T."/>
            <person name="Howarth C."/>
            <person name="Jen D."/>
            <person name="Larson L."/>
            <person name="Lewis B."/>
            <person name="Mehta T."/>
            <person name="Park D."/>
            <person name="Pearson M."/>
            <person name="Roberts A."/>
            <person name="Saif S."/>
            <person name="Shenoy N."/>
            <person name="Sisk P."/>
            <person name="Stolte C."/>
            <person name="Sykes S."/>
            <person name="Walk T."/>
            <person name="White J."/>
            <person name="Yandava C."/>
            <person name="Burger G."/>
            <person name="Gray M.W."/>
            <person name="Holland P.W.H."/>
            <person name="King N."/>
            <person name="Lang F.B.F."/>
            <person name="Roger A.J."/>
            <person name="Ruiz-Trillo I."/>
            <person name="Lander E."/>
            <person name="Nusbaum C."/>
        </authorList>
    </citation>
    <scope>NUCLEOTIDE SEQUENCE [LARGE SCALE GENOMIC DNA]</scope>
    <source>
        <strain evidence="2">ATCC 38327</strain>
    </source>
</reference>
<accession>A0A0L0SVY0</accession>
<evidence type="ECO:0000313" key="1">
    <source>
        <dbReference type="EMBL" id="KNE66530.1"/>
    </source>
</evidence>
<name>A0A0L0SVY0_ALLM3</name>
<proteinExistence type="predicted"/>
<dbReference type="SUPFAM" id="SSF52047">
    <property type="entry name" value="RNI-like"/>
    <property type="match status" value="1"/>
</dbReference>
<dbReference type="Gene3D" id="3.80.10.10">
    <property type="entry name" value="Ribonuclease Inhibitor"/>
    <property type="match status" value="2"/>
</dbReference>
<dbReference type="EMBL" id="GG745350">
    <property type="protein sequence ID" value="KNE66530.1"/>
    <property type="molecule type" value="Genomic_DNA"/>
</dbReference>
<evidence type="ECO:0000313" key="2">
    <source>
        <dbReference type="Proteomes" id="UP000054350"/>
    </source>
</evidence>
<dbReference type="Proteomes" id="UP000054350">
    <property type="component" value="Unassembled WGS sequence"/>
</dbReference>
<organism evidence="1 2">
    <name type="scientific">Allomyces macrogynus (strain ATCC 38327)</name>
    <name type="common">Allomyces javanicus var. macrogynus</name>
    <dbReference type="NCBI Taxonomy" id="578462"/>
    <lineage>
        <taxon>Eukaryota</taxon>
        <taxon>Fungi</taxon>
        <taxon>Fungi incertae sedis</taxon>
        <taxon>Blastocladiomycota</taxon>
        <taxon>Blastocladiomycetes</taxon>
        <taxon>Blastocladiales</taxon>
        <taxon>Blastocladiaceae</taxon>
        <taxon>Allomyces</taxon>
    </lineage>
</organism>
<reference evidence="1 2" key="1">
    <citation type="submission" date="2009-11" db="EMBL/GenBank/DDBJ databases">
        <title>Annotation of Allomyces macrogynus ATCC 38327.</title>
        <authorList>
            <consortium name="The Broad Institute Genome Sequencing Platform"/>
            <person name="Russ C."/>
            <person name="Cuomo C."/>
            <person name="Burger G."/>
            <person name="Gray M.W."/>
            <person name="Holland P.W.H."/>
            <person name="King N."/>
            <person name="Lang F.B.F."/>
            <person name="Roger A.J."/>
            <person name="Ruiz-Trillo I."/>
            <person name="Young S.K."/>
            <person name="Zeng Q."/>
            <person name="Gargeya S."/>
            <person name="Fitzgerald M."/>
            <person name="Haas B."/>
            <person name="Abouelleil A."/>
            <person name="Alvarado L."/>
            <person name="Arachchi H.M."/>
            <person name="Berlin A."/>
            <person name="Chapman S.B."/>
            <person name="Gearin G."/>
            <person name="Goldberg J."/>
            <person name="Griggs A."/>
            <person name="Gujja S."/>
            <person name="Hansen M."/>
            <person name="Heiman D."/>
            <person name="Howarth C."/>
            <person name="Larimer J."/>
            <person name="Lui A."/>
            <person name="MacDonald P.J.P."/>
            <person name="McCowen C."/>
            <person name="Montmayeur A."/>
            <person name="Murphy C."/>
            <person name="Neiman D."/>
            <person name="Pearson M."/>
            <person name="Priest M."/>
            <person name="Roberts A."/>
            <person name="Saif S."/>
            <person name="Shea T."/>
            <person name="Sisk P."/>
            <person name="Stolte C."/>
            <person name="Sykes S."/>
            <person name="Wortman J."/>
            <person name="Nusbaum C."/>
            <person name="Birren B."/>
        </authorList>
    </citation>
    <scope>NUCLEOTIDE SEQUENCE [LARGE SCALE GENOMIC DNA]</scope>
    <source>
        <strain evidence="1 2">ATCC 38327</strain>
    </source>
</reference>
<protein>
    <recommendedName>
        <fullName evidence="3">F-box domain-containing protein</fullName>
    </recommendedName>
</protein>
<gene>
    <name evidence="1" type="ORF">AMAG_19589</name>
</gene>
<dbReference type="OrthoDB" id="5552496at2759"/>
<keyword evidence="2" id="KW-1185">Reference proteome</keyword>
<dbReference type="AlphaFoldDB" id="A0A0L0SVY0"/>
<dbReference type="VEuPathDB" id="FungiDB:AMAG_19589"/>
<evidence type="ECO:0008006" key="3">
    <source>
        <dbReference type="Google" id="ProtNLM"/>
    </source>
</evidence>